<dbReference type="PROSITE" id="PS00297">
    <property type="entry name" value="HSP70_1"/>
    <property type="match status" value="1"/>
</dbReference>
<evidence type="ECO:0000313" key="4">
    <source>
        <dbReference type="EMBL" id="AKU91415.1"/>
    </source>
</evidence>
<dbReference type="AlphaFoldDB" id="A0A0K1PD19"/>
<dbReference type="GO" id="GO:0140662">
    <property type="term" value="F:ATP-dependent protein folding chaperone"/>
    <property type="evidence" value="ECO:0007669"/>
    <property type="project" value="InterPro"/>
</dbReference>
<name>A0A0K1PD19_9BACT</name>
<dbReference type="EMBL" id="CP012332">
    <property type="protein sequence ID" value="AKU91415.1"/>
    <property type="molecule type" value="Genomic_DNA"/>
</dbReference>
<dbReference type="PRINTS" id="PR00301">
    <property type="entry name" value="HEATSHOCK70"/>
</dbReference>
<dbReference type="Gene3D" id="3.90.640.10">
    <property type="entry name" value="Actin, Chain A, domain 4"/>
    <property type="match status" value="1"/>
</dbReference>
<accession>A0A0K1PD19</accession>
<protein>
    <submittedName>
        <fullName evidence="4">Chaperone protein DnaK</fullName>
    </submittedName>
</protein>
<dbReference type="PROSITE" id="PS00329">
    <property type="entry name" value="HSP70_2"/>
    <property type="match status" value="1"/>
</dbReference>
<dbReference type="InterPro" id="IPR043129">
    <property type="entry name" value="ATPase_NBD"/>
</dbReference>
<gene>
    <name evidence="4" type="ORF">AKJ08_1802</name>
</gene>
<dbReference type="InterPro" id="IPR021030">
    <property type="entry name" value="DUF3731"/>
</dbReference>
<keyword evidence="2" id="KW-0547">Nucleotide-binding</keyword>
<evidence type="ECO:0000313" key="5">
    <source>
        <dbReference type="Proteomes" id="UP000055590"/>
    </source>
</evidence>
<dbReference type="GO" id="GO:0005524">
    <property type="term" value="F:ATP binding"/>
    <property type="evidence" value="ECO:0007669"/>
    <property type="project" value="UniProtKB-KW"/>
</dbReference>
<dbReference type="STRING" id="1391653.AKJ08_1802"/>
<evidence type="ECO:0000256" key="1">
    <source>
        <dbReference type="ARBA" id="ARBA00007381"/>
    </source>
</evidence>
<reference evidence="4 5" key="1">
    <citation type="submission" date="2015-08" db="EMBL/GenBank/DDBJ databases">
        <authorList>
            <person name="Babu N.S."/>
            <person name="Beckwith C.J."/>
            <person name="Beseler K.G."/>
            <person name="Brison A."/>
            <person name="Carone J.V."/>
            <person name="Caskin T.P."/>
            <person name="Diamond M."/>
            <person name="Durham M.E."/>
            <person name="Foxe J.M."/>
            <person name="Go M."/>
            <person name="Henderson B.A."/>
            <person name="Jones I.B."/>
            <person name="McGettigan J.A."/>
            <person name="Micheletti S.J."/>
            <person name="Nasrallah M.E."/>
            <person name="Ortiz D."/>
            <person name="Piller C.R."/>
            <person name="Privatt S.R."/>
            <person name="Schneider S.L."/>
            <person name="Sharp S."/>
            <person name="Smith T.C."/>
            <person name="Stanton J.D."/>
            <person name="Ullery H.E."/>
            <person name="Wilson R.J."/>
            <person name="Serrano M.G."/>
            <person name="Buck G."/>
            <person name="Lee V."/>
            <person name="Wang Y."/>
            <person name="Carvalho R."/>
            <person name="Voegtly L."/>
            <person name="Shi R."/>
            <person name="Duckworth R."/>
            <person name="Johnson A."/>
            <person name="Loviza R."/>
            <person name="Walstead R."/>
            <person name="Shah Z."/>
            <person name="Kiflezghi M."/>
            <person name="Wade K."/>
            <person name="Ball S.L."/>
            <person name="Bradley K.W."/>
            <person name="Asai D.J."/>
            <person name="Bowman C.A."/>
            <person name="Russell D.A."/>
            <person name="Pope W.H."/>
            <person name="Jacobs-Sera D."/>
            <person name="Hendrix R.W."/>
            <person name="Hatfull G.F."/>
        </authorList>
    </citation>
    <scope>NUCLEOTIDE SEQUENCE [LARGE SCALE GENOMIC DNA]</scope>
    <source>
        <strain evidence="4 5">DSM 27710</strain>
    </source>
</reference>
<proteinExistence type="inferred from homology"/>
<evidence type="ECO:0000256" key="3">
    <source>
        <dbReference type="ARBA" id="ARBA00022840"/>
    </source>
</evidence>
<sequence length="927" mass="100111">MASVRKARYVVGIDLGTTHSAMGFSPIGKKAIEIFRVPQLVAPGEVAELPLLPSTVYLPAEGELPAGATRLPWGDEPPYVVGELARRLGSKVPGRLVASAKSWLSNAGVDRTAAILPWGAPDDVPRLSPVEASARILAHMRAAWDAAHPANPLAAQEVILTVPASFDEVARELTVEATRRAGLPRARLLEEPQAAFYDFILQHEEGLADAIGDARLALVVDVGGGTTDLTLVQLSPRPSGPPALERIAVGDHLVLGGDNMDVTLARHVEAKLGAKLDAAQWSALVQASRQAKEALLSGQGPAEYGISVLGRGTKLLGGGLSYKLEASEAAGILLDGFLPKTARDELPARKGRVALTELGLPFASDPGISRHVNAFLRRHAQAAAMTGARMADGLPRPDVLLLNGGVFNAPAVTKRLGEVFEGWFPGDPVPLLSHASLDLAVARGATYYGLVRRGLGVRIAGGSPRAYFVAVEGKGGHRAALCVAPRGMEEGSALEVESRTFELVVGQPVTFPLYSSSADRSDAVGDVVDLDDELEPLPPLHTVLRVGEAEAGAKPAAGRERTEAVRLGSGLTEIGTLELSLRTVEPPERRWRLEFSLRGEGGGAAVAPIDQLPKRFEEARDLVERVFGKTAQAVDAKEIKNVWRSLEKILGARDGWSSAVNRELWGVVFGGAQKRRRSADHERVWFQLAGFCLRPGFGAPLDRWRASELWKIFQQGVQYTTEKANWSEWWILWRRVAGGLDEGEQRQILEWVRPWLKPPEGRFPAKPRGPKAEGLDEMVRLLVSLERLPASDKVEAGRWILHRMEGGRASWWPLGRLGARQPFYGSAHDVVPQQTASDWVERLLPLDWKKAEGASFAAAQLARATGDRSRDLSEELRGKVASKLAAAGAPEGWSRMVREVTELDVQDEMRVFGDTLPAGLRLIPSAA</sequence>
<organism evidence="4 5">
    <name type="scientific">Vulgatibacter incomptus</name>
    <dbReference type="NCBI Taxonomy" id="1391653"/>
    <lineage>
        <taxon>Bacteria</taxon>
        <taxon>Pseudomonadati</taxon>
        <taxon>Myxococcota</taxon>
        <taxon>Myxococcia</taxon>
        <taxon>Myxococcales</taxon>
        <taxon>Cystobacterineae</taxon>
        <taxon>Vulgatibacteraceae</taxon>
        <taxon>Vulgatibacter</taxon>
    </lineage>
</organism>
<dbReference type="CDD" id="cd10170">
    <property type="entry name" value="ASKHA_NBD_HSP70"/>
    <property type="match status" value="1"/>
</dbReference>
<evidence type="ECO:0000256" key="2">
    <source>
        <dbReference type="ARBA" id="ARBA00022741"/>
    </source>
</evidence>
<dbReference type="Pfam" id="PF12531">
    <property type="entry name" value="DUF3731"/>
    <property type="match status" value="1"/>
</dbReference>
<dbReference type="KEGG" id="vin:AKJ08_1802"/>
<dbReference type="Gene3D" id="3.30.420.40">
    <property type="match status" value="2"/>
</dbReference>
<dbReference type="OrthoDB" id="580874at2"/>
<comment type="similarity">
    <text evidence="1">Belongs to the heat shock protein 70 family.</text>
</comment>
<dbReference type="PANTHER" id="PTHR19375">
    <property type="entry name" value="HEAT SHOCK PROTEIN 70KDA"/>
    <property type="match status" value="1"/>
</dbReference>
<dbReference type="Proteomes" id="UP000055590">
    <property type="component" value="Chromosome"/>
</dbReference>
<dbReference type="InterPro" id="IPR018181">
    <property type="entry name" value="Heat_shock_70_CS"/>
</dbReference>
<dbReference type="PATRIC" id="fig|1391653.3.peg.1892"/>
<keyword evidence="3" id="KW-0067">ATP-binding</keyword>
<dbReference type="RefSeq" id="WP_050725728.1">
    <property type="nucleotide sequence ID" value="NZ_CP012332.1"/>
</dbReference>
<dbReference type="SUPFAM" id="SSF53067">
    <property type="entry name" value="Actin-like ATPase domain"/>
    <property type="match status" value="2"/>
</dbReference>
<keyword evidence="5" id="KW-1185">Reference proteome</keyword>
<dbReference type="InterPro" id="IPR013126">
    <property type="entry name" value="Hsp_70_fam"/>
</dbReference>
<dbReference type="Pfam" id="PF00012">
    <property type="entry name" value="HSP70"/>
    <property type="match status" value="1"/>
</dbReference>